<feature type="domain" description="BFD-like [2Fe-2S]-binding" evidence="14">
    <location>
        <begin position="135"/>
        <end position="184"/>
    </location>
</feature>
<feature type="region of interest" description="Disordered" evidence="11">
    <location>
        <begin position="218"/>
        <end position="244"/>
    </location>
</feature>
<dbReference type="CDD" id="cd06664">
    <property type="entry name" value="IscU_like"/>
    <property type="match status" value="1"/>
</dbReference>
<dbReference type="GO" id="GO:0005506">
    <property type="term" value="F:iron ion binding"/>
    <property type="evidence" value="ECO:0007669"/>
    <property type="project" value="InterPro"/>
</dbReference>
<evidence type="ECO:0000256" key="9">
    <source>
        <dbReference type="PIRNR" id="PIRNR000375"/>
    </source>
</evidence>
<dbReference type="EMBL" id="CP044331">
    <property type="protein sequence ID" value="QGM97521.1"/>
    <property type="molecule type" value="Genomic_DNA"/>
</dbReference>
<evidence type="ECO:0000259" key="14">
    <source>
        <dbReference type="Pfam" id="PF04324"/>
    </source>
</evidence>
<feature type="binding site" evidence="10">
    <location>
        <position position="35"/>
    </location>
    <ligand>
        <name>Fe cation</name>
        <dbReference type="ChEBI" id="CHEBI:24875"/>
    </ligand>
</feature>
<feature type="binding site" evidence="10">
    <location>
        <position position="62"/>
    </location>
    <ligand>
        <name>Fe cation</name>
        <dbReference type="ChEBI" id="CHEBI:24875"/>
    </ligand>
</feature>
<comment type="cofactor">
    <cofactor evidence="10">
        <name>Fe cation</name>
        <dbReference type="ChEBI" id="CHEBI:24875"/>
    </cofactor>
    <text evidence="10">Binds 1 Fe cation per subunit.</text>
</comment>
<dbReference type="InterPro" id="IPR016217">
    <property type="entry name" value="N_fixation_NifU"/>
</dbReference>
<dbReference type="Pfam" id="PF01106">
    <property type="entry name" value="NifU"/>
    <property type="match status" value="1"/>
</dbReference>
<dbReference type="InterPro" id="IPR034904">
    <property type="entry name" value="FSCA_dom_sf"/>
</dbReference>
<dbReference type="Proteomes" id="UP000422569">
    <property type="component" value="Chromosome"/>
</dbReference>
<organism evidence="15 17">
    <name type="scientific">Methylocystis parvus</name>
    <dbReference type="NCBI Taxonomy" id="134"/>
    <lineage>
        <taxon>Bacteria</taxon>
        <taxon>Pseudomonadati</taxon>
        <taxon>Pseudomonadota</taxon>
        <taxon>Alphaproteobacteria</taxon>
        <taxon>Hyphomicrobiales</taxon>
        <taxon>Methylocystaceae</taxon>
        <taxon>Methylocystis</taxon>
    </lineage>
</organism>
<evidence type="ECO:0000256" key="2">
    <source>
        <dbReference type="ARBA" id="ARBA00015278"/>
    </source>
</evidence>
<keyword evidence="3 10" id="KW-0001">2Fe-2S</keyword>
<comment type="cofactor">
    <cofactor evidence="8">
        <name>[2Fe-2S] cluster</name>
        <dbReference type="ChEBI" id="CHEBI:190135"/>
    </cofactor>
</comment>
<dbReference type="Gene3D" id="3.30.300.130">
    <property type="entry name" value="Fe-S cluster assembly (FSCA)"/>
    <property type="match status" value="1"/>
</dbReference>
<feature type="binding site" evidence="10">
    <location>
        <position position="106"/>
    </location>
    <ligand>
        <name>Fe cation</name>
        <dbReference type="ChEBI" id="CHEBI:24875"/>
    </ligand>
</feature>
<dbReference type="GO" id="GO:0051537">
    <property type="term" value="F:2 iron, 2 sulfur cluster binding"/>
    <property type="evidence" value="ECO:0007669"/>
    <property type="project" value="UniProtKB-KW"/>
</dbReference>
<evidence type="ECO:0000256" key="3">
    <source>
        <dbReference type="ARBA" id="ARBA00022714"/>
    </source>
</evidence>
<reference evidence="15 17" key="1">
    <citation type="submission" date="2019-09" db="EMBL/GenBank/DDBJ databases">
        <title>Isolation and complete genome sequencing of Methylocystis species.</title>
        <authorList>
            <person name="Rumah B.L."/>
            <person name="Stead C.E."/>
            <person name="Stevens B.C."/>
            <person name="Minton N.P."/>
            <person name="Grosse-Honebrink A."/>
            <person name="Zhang Y."/>
        </authorList>
    </citation>
    <scope>NUCLEOTIDE SEQUENCE [LARGE SCALE GENOMIC DNA]</scope>
    <source>
        <strain evidence="15 17">BRCS2</strain>
    </source>
</reference>
<proteinExistence type="inferred from homology"/>
<dbReference type="InterPro" id="IPR002871">
    <property type="entry name" value="NIF_FeS_clus_asmbl_NifU_N"/>
</dbReference>
<dbReference type="InterPro" id="IPR041854">
    <property type="entry name" value="BFD-like_2Fe2S-bd_dom_sf"/>
</dbReference>
<gene>
    <name evidence="15" type="primary">nifU</name>
    <name evidence="15" type="ORF">F7D14_08640</name>
    <name evidence="16" type="ORF">F7D14_19175</name>
</gene>
<dbReference type="PANTHER" id="PTHR10093">
    <property type="entry name" value="IRON-SULFUR CLUSTER ASSEMBLY ENZYME NIFU HOMOLOG"/>
    <property type="match status" value="1"/>
</dbReference>
<evidence type="ECO:0000256" key="6">
    <source>
        <dbReference type="ARBA" id="ARBA00023014"/>
    </source>
</evidence>
<evidence type="ECO:0000259" key="13">
    <source>
        <dbReference type="Pfam" id="PF01592"/>
    </source>
</evidence>
<feature type="compositionally biased region" description="Pro residues" evidence="11">
    <location>
        <begin position="230"/>
        <end position="244"/>
    </location>
</feature>
<evidence type="ECO:0000256" key="10">
    <source>
        <dbReference type="PIRSR" id="PIRSR000375-1"/>
    </source>
</evidence>
<evidence type="ECO:0000256" key="4">
    <source>
        <dbReference type="ARBA" id="ARBA00022723"/>
    </source>
</evidence>
<dbReference type="Gene3D" id="1.10.10.1100">
    <property type="entry name" value="BFD-like [2Fe-2S]-binding domain"/>
    <property type="match status" value="1"/>
</dbReference>
<dbReference type="SUPFAM" id="SSF82649">
    <property type="entry name" value="SufE/NifU"/>
    <property type="match status" value="1"/>
</dbReference>
<comment type="similarity">
    <text evidence="1 9">Belongs to the NifU family.</text>
</comment>
<comment type="function">
    <text evidence="9">May be involved in the formation or repair of [Fe-S] clusters present in iron-sulfur proteins.</text>
</comment>
<dbReference type="Pfam" id="PF04324">
    <property type="entry name" value="Fer2_BFD"/>
    <property type="match status" value="1"/>
</dbReference>
<feature type="binding site" evidence="10">
    <location>
        <position position="175"/>
    </location>
    <ligand>
        <name>[2Fe-2S] cluster</name>
        <dbReference type="ChEBI" id="CHEBI:190135"/>
    </ligand>
</feature>
<evidence type="ECO:0000256" key="1">
    <source>
        <dbReference type="ARBA" id="ARBA00006420"/>
    </source>
</evidence>
<sequence length="327" mass="34815">MWDYSDKVKDYFFNPKNAGVLGEANAVGEVGAISCGDALKLMMKVDPETEVIQEAKFQTFGCGSAIASSSALTELIIGKTLEEAVTITNQDIADFLGGLPPEKMHCSVMGYEALQAAIANFRGEEWRDDHEEGALVCKCFGVDEGVIERAIRMNRLTSIEQITDYTKAGGGCLTCFDKLEELLAGVNAALVAEGVLAAHEAYRLGVADAGEIKAKAKARKEAEKEAAAPPASPLAPASPLPPPSAGMTNLKKIRLIEEAIEELRPYLKKDGGDCELIDIDGANVMVSLKGACMGCQMASVTVSGIQERLIAKLGMTIRVIPVKSHAH</sequence>
<feature type="domain" description="NIF system FeS cluster assembly NifU N-terminal" evidence="13">
    <location>
        <begin position="4"/>
        <end position="124"/>
    </location>
</feature>
<dbReference type="AlphaFoldDB" id="A0A6B8M3P6"/>
<dbReference type="GO" id="GO:0016226">
    <property type="term" value="P:iron-sulfur cluster assembly"/>
    <property type="evidence" value="ECO:0007669"/>
    <property type="project" value="InterPro"/>
</dbReference>
<name>A0A6B8M3P6_9HYPH</name>
<dbReference type="NCBIfam" id="TIGR02000">
    <property type="entry name" value="NifU_proper"/>
    <property type="match status" value="1"/>
</dbReference>
<evidence type="ECO:0000256" key="11">
    <source>
        <dbReference type="SAM" id="MobiDB-lite"/>
    </source>
</evidence>
<evidence type="ECO:0000256" key="8">
    <source>
        <dbReference type="ARBA" id="ARBA00034078"/>
    </source>
</evidence>
<feature type="domain" description="NIF system FeS cluster assembly NifU C-terminal" evidence="12">
    <location>
        <begin position="256"/>
        <end position="320"/>
    </location>
</feature>
<dbReference type="SUPFAM" id="SSF117916">
    <property type="entry name" value="Fe-S cluster assembly (FSCA) domain-like"/>
    <property type="match status" value="1"/>
</dbReference>
<accession>A0A6B8M3P6</accession>
<comment type="cofactor">
    <cofactor evidence="10">
        <name>[2Fe-2S] cluster</name>
        <dbReference type="ChEBI" id="CHEBI:190135"/>
    </cofactor>
    <text evidence="10">Binds 1 [2Fe-2S] cluster per subunit.</text>
</comment>
<dbReference type="KEGG" id="mpar:F7D14_08640"/>
<keyword evidence="6 10" id="KW-0411">Iron-sulfur</keyword>
<dbReference type="KEGG" id="mpar:F7D14_19175"/>
<dbReference type="RefSeq" id="WP_016918482.1">
    <property type="nucleotide sequence ID" value="NZ_CP044331.1"/>
</dbReference>
<dbReference type="InterPro" id="IPR001075">
    <property type="entry name" value="NIF_FeS_clus_asmbl_NifU_C"/>
</dbReference>
<evidence type="ECO:0000256" key="5">
    <source>
        <dbReference type="ARBA" id="ARBA00023004"/>
    </source>
</evidence>
<dbReference type="InterPro" id="IPR007419">
    <property type="entry name" value="BFD-like_2Fe2S-bd_dom"/>
</dbReference>
<evidence type="ECO:0000313" key="16">
    <source>
        <dbReference type="EMBL" id="QGM99396.1"/>
    </source>
</evidence>
<keyword evidence="4 10" id="KW-0479">Metal-binding</keyword>
<keyword evidence="17" id="KW-1185">Reference proteome</keyword>
<feature type="binding site" evidence="10">
    <location>
        <position position="139"/>
    </location>
    <ligand>
        <name>[2Fe-2S] cluster</name>
        <dbReference type="ChEBI" id="CHEBI:190135"/>
    </ligand>
</feature>
<evidence type="ECO:0000313" key="15">
    <source>
        <dbReference type="EMBL" id="QGM97521.1"/>
    </source>
</evidence>
<dbReference type="InterPro" id="IPR010238">
    <property type="entry name" value="NIF_FeS_clus_asmbl_NifU"/>
</dbReference>
<protein>
    <recommendedName>
        <fullName evidence="2 9">Nitrogen fixation protein NifU</fullName>
    </recommendedName>
</protein>
<keyword evidence="5 10" id="KW-0408">Iron</keyword>
<evidence type="ECO:0000313" key="17">
    <source>
        <dbReference type="Proteomes" id="UP000422569"/>
    </source>
</evidence>
<dbReference type="Pfam" id="PF01592">
    <property type="entry name" value="NifU_N"/>
    <property type="match status" value="1"/>
</dbReference>
<evidence type="ECO:0000256" key="7">
    <source>
        <dbReference type="ARBA" id="ARBA00023231"/>
    </source>
</evidence>
<keyword evidence="7 9" id="KW-0535">Nitrogen fixation</keyword>
<feature type="binding site" evidence="10">
    <location>
        <position position="137"/>
    </location>
    <ligand>
        <name>[2Fe-2S] cluster</name>
        <dbReference type="ChEBI" id="CHEBI:190135"/>
    </ligand>
</feature>
<dbReference type="PIRSF" id="PIRSF000375">
    <property type="entry name" value="NifU"/>
    <property type="match status" value="1"/>
</dbReference>
<feature type="binding site" evidence="10">
    <location>
        <position position="172"/>
    </location>
    <ligand>
        <name>[2Fe-2S] cluster</name>
        <dbReference type="ChEBI" id="CHEBI:190135"/>
    </ligand>
</feature>
<dbReference type="CDD" id="cd19947">
    <property type="entry name" value="NifU_Fer2_BFD-like"/>
    <property type="match status" value="1"/>
</dbReference>
<dbReference type="Gene3D" id="3.90.1010.10">
    <property type="match status" value="1"/>
</dbReference>
<dbReference type="EMBL" id="CP044331">
    <property type="protein sequence ID" value="QGM99396.1"/>
    <property type="molecule type" value="Genomic_DNA"/>
</dbReference>
<evidence type="ECO:0000259" key="12">
    <source>
        <dbReference type="Pfam" id="PF01106"/>
    </source>
</evidence>